<evidence type="ECO:0000313" key="2">
    <source>
        <dbReference type="Proteomes" id="UP000297762"/>
    </source>
</evidence>
<reference evidence="1" key="1">
    <citation type="journal article" date="2019" name="PLoS Negl. Trop. Dis.">
        <title>Revisiting the worldwide diversity of Leptospira species in the environment.</title>
        <authorList>
            <person name="Vincent A.T."/>
            <person name="Schiettekatte O."/>
            <person name="Bourhy P."/>
            <person name="Veyrier F.J."/>
            <person name="Picardeau M."/>
        </authorList>
    </citation>
    <scope>NUCLEOTIDE SEQUENCE [LARGE SCALE GENOMIC DNA]</scope>
    <source>
        <strain evidence="1">201702455</strain>
    </source>
</reference>
<accession>A0A4R9KC38</accession>
<dbReference type="RefSeq" id="WP_135648030.1">
    <property type="nucleotide sequence ID" value="NZ_RQGF01000008.1"/>
</dbReference>
<proteinExistence type="predicted"/>
<name>A0A4R9KC38_9LEPT</name>
<evidence type="ECO:0000313" key="1">
    <source>
        <dbReference type="EMBL" id="TGL64324.1"/>
    </source>
</evidence>
<keyword evidence="2" id="KW-1185">Reference proteome</keyword>
<dbReference type="EMBL" id="RQGF01000008">
    <property type="protein sequence ID" value="TGL64324.1"/>
    <property type="molecule type" value="Genomic_DNA"/>
</dbReference>
<dbReference type="Proteomes" id="UP000297762">
    <property type="component" value="Unassembled WGS sequence"/>
</dbReference>
<protein>
    <submittedName>
        <fullName evidence="1">Uncharacterized protein</fullName>
    </submittedName>
</protein>
<comment type="caution">
    <text evidence="1">The sequence shown here is derived from an EMBL/GenBank/DDBJ whole genome shotgun (WGS) entry which is preliminary data.</text>
</comment>
<sequence length="164" mass="17452">MALLYKNKLDGQGREDQNSSLLALLGGSSGEAPLVIEPISWMSFPSTPVNFMAGNSGNYTVSGTLPFSGGCNQVNITFYGSKDGANITISGGEHGTWDNLYIDDCFPNYSDGFNVSGFTPGKARVIYRVSDNVYNVWFPDLRAGQIIGVVEINVADIGSVVVGP</sequence>
<dbReference type="OrthoDB" id="345928at2"/>
<gene>
    <name evidence="1" type="ORF">EHQ64_03080</name>
</gene>
<dbReference type="AlphaFoldDB" id="A0A4R9KC38"/>
<organism evidence="1 2">
    <name type="scientific">Leptospira sarikeiensis</name>
    <dbReference type="NCBI Taxonomy" id="2484943"/>
    <lineage>
        <taxon>Bacteria</taxon>
        <taxon>Pseudomonadati</taxon>
        <taxon>Spirochaetota</taxon>
        <taxon>Spirochaetia</taxon>
        <taxon>Leptospirales</taxon>
        <taxon>Leptospiraceae</taxon>
        <taxon>Leptospira</taxon>
    </lineage>
</organism>